<reference evidence="1" key="4">
    <citation type="submission" date="2025-08" db="UniProtKB">
        <authorList>
            <consortium name="Ensembl"/>
        </authorList>
    </citation>
    <scope>IDENTIFICATION</scope>
</reference>
<reference evidence="1 2" key="1">
    <citation type="journal article" date="2001" name="Nature">
        <title>Initial sequencing and analysis of the human genome.</title>
        <authorList>
            <consortium name="International Human Genome Sequencing Consortium"/>
            <person name="Lander E.S."/>
            <person name="Linton L.M."/>
            <person name="Birren B."/>
            <person name="Nusbaum C."/>
            <person name="Zody M.C."/>
            <person name="Baldwin J."/>
            <person name="Devon K."/>
            <person name="Dewar K."/>
            <person name="Doyle M."/>
            <person name="FitzHugh W."/>
            <person name="Funke R."/>
            <person name="Gage D."/>
            <person name="Harris K."/>
            <person name="Heaford A."/>
            <person name="Howland J."/>
            <person name="Kann L."/>
            <person name="Lehoczky J."/>
            <person name="LeVine R."/>
            <person name="McEwan P."/>
            <person name="McKernan K."/>
            <person name="Meldrim J."/>
            <person name="Mesirov J.P."/>
            <person name="Miranda C."/>
            <person name="Morris W."/>
            <person name="Naylor J."/>
            <person name="Raymond C."/>
            <person name="Rosetti M."/>
            <person name="Santos R."/>
            <person name="Sheridan A."/>
            <person name="Sougnez C."/>
            <person name="Stange-Thomann N."/>
            <person name="Stojanovic N."/>
            <person name="Subramanian A."/>
            <person name="Wyman D."/>
            <person name="Rogers J."/>
            <person name="Sulston J."/>
            <person name="Ainscough R."/>
            <person name="Beck S."/>
            <person name="Bentley D."/>
            <person name="Burton J."/>
            <person name="Clee C."/>
            <person name="Carter N."/>
            <person name="Coulson A."/>
            <person name="Deadman R."/>
            <person name="Deloukas P."/>
            <person name="Dunham A."/>
            <person name="Dunham I."/>
            <person name="Durbin R."/>
            <person name="French L."/>
            <person name="Grafham D."/>
            <person name="Gregory S."/>
            <person name="Hubbard T."/>
            <person name="Humphray S."/>
            <person name="Hunt A."/>
            <person name="Jones M."/>
            <person name="Lloyd C."/>
            <person name="McMurray A."/>
            <person name="Matthews L."/>
            <person name="Mercer S."/>
            <person name="Milne S."/>
            <person name="Mullikin J.C."/>
            <person name="Mungall A."/>
            <person name="Plumb R."/>
            <person name="Ross M."/>
            <person name="Shownkeen R."/>
            <person name="Sims S."/>
            <person name="Waterston R.H."/>
            <person name="Wilson R.K."/>
            <person name="Hillier L.W."/>
            <person name="McPherson J.D."/>
            <person name="Marra M.A."/>
            <person name="Mardis E.R."/>
            <person name="Fulton L.A."/>
            <person name="Chinwalla A.T."/>
            <person name="Pepin K.H."/>
            <person name="Gish W.R."/>
            <person name="Chissoe S.L."/>
            <person name="Wendl M.C."/>
            <person name="Delehaunty K.D."/>
            <person name="Miner T.L."/>
            <person name="Delehaunty A."/>
            <person name="Kramer J.B."/>
            <person name="Cook L.L."/>
            <person name="Fulton R.S."/>
            <person name="Johnson D.L."/>
            <person name="Minx P.J."/>
            <person name="Clifton S.W."/>
            <person name="Hawkins T."/>
            <person name="Branscomb E."/>
            <person name="Predki P."/>
            <person name="Richardson P."/>
            <person name="Wenning S."/>
            <person name="Slezak T."/>
            <person name="Doggett N."/>
            <person name="Cheng J.F."/>
            <person name="Olsen A."/>
            <person name="Lucas S."/>
            <person name="Elkin C."/>
            <person name="Uberbacher E."/>
            <person name="Frazier M."/>
            <person name="Gibbs R.A."/>
            <person name="Muzny D.M."/>
            <person name="Scherer S.E."/>
            <person name="Bouck J.B."/>
            <person name="Sodergren E.J."/>
            <person name="Worley K.C."/>
            <person name="Rives C.M."/>
            <person name="Gorrell J.H."/>
            <person name="Metzker M.L."/>
            <person name="Naylor S.L."/>
            <person name="Kucherlapati R.S."/>
            <person name="Nelson D.L."/>
            <person name="Weinstock G.M."/>
            <person name="Sakaki Y."/>
            <person name="Fujiyama A."/>
            <person name="Hattori M."/>
            <person name="Yada T."/>
            <person name="Toyoda A."/>
            <person name="Itoh T."/>
            <person name="Kawagoe C."/>
            <person name="Watanabe H."/>
            <person name="Totoki Y."/>
            <person name="Taylor T."/>
            <person name="Weissenbach J."/>
            <person name="Heilig R."/>
            <person name="Saurin W."/>
            <person name="Artiguenave F."/>
            <person name="Brottier P."/>
            <person name="Bruls T."/>
            <person name="Pelletier E."/>
            <person name="Robert C."/>
            <person name="Wincker P."/>
            <person name="Smith D.R."/>
            <person name="Doucette-Stamm L."/>
            <person name="Rubenfield M."/>
            <person name="Weinstock K."/>
            <person name="Lee H.M."/>
            <person name="Dubois J."/>
            <person name="Rosenthal A."/>
            <person name="Platzer M."/>
            <person name="Nyakatura G."/>
            <person name="Taudien S."/>
            <person name="Rump A."/>
            <person name="Yang H."/>
            <person name="Yu J."/>
            <person name="Wang J."/>
            <person name="Huang G."/>
            <person name="Gu J."/>
            <person name="Hood L."/>
            <person name="Rowen L."/>
            <person name="Madan A."/>
            <person name="Qin S."/>
            <person name="Davis R.W."/>
            <person name="Federspiel N.A."/>
            <person name="Abola A.P."/>
            <person name="Proctor M.J."/>
            <person name="Myers R.M."/>
            <person name="Schmutz J."/>
            <person name="Dickson M."/>
            <person name="Grimwood J."/>
            <person name="Cox D.R."/>
            <person name="Olson M.V."/>
            <person name="Kaul R."/>
            <person name="Raymond C."/>
            <person name="Shimizu N."/>
            <person name="Kawasaki K."/>
            <person name="Minoshima S."/>
            <person name="Evans G.A."/>
            <person name="Athanasiou M."/>
            <person name="Schultz R."/>
            <person name="Roe B.A."/>
            <person name="Chen F."/>
            <person name="Pan H."/>
            <person name="Ramser J."/>
            <person name="Lehrach H."/>
            <person name="Reinhardt R."/>
            <person name="McCombie W.R."/>
            <person name="de la Bastide M."/>
            <person name="Dedhia N."/>
            <person name="Blocker H."/>
            <person name="Hornischer K."/>
            <person name="Nordsiek G."/>
            <person name="Agarwala R."/>
            <person name="Aravind L."/>
            <person name="Bailey J.A."/>
            <person name="Bateman A."/>
            <person name="Batzoglou S."/>
            <person name="Birney E."/>
            <person name="Bork P."/>
            <person name="Brown D.G."/>
            <person name="Burge C.B."/>
            <person name="Cerutti L."/>
            <person name="Chen H.C."/>
            <person name="Church D."/>
            <person name="Clamp M."/>
            <person name="Copley R.R."/>
            <person name="Doerks T."/>
            <person name="Eddy S.R."/>
            <person name="Eichler E.E."/>
            <person name="Furey T.S."/>
            <person name="Galagan J."/>
            <person name="Gilbert J.G."/>
            <person name="Harmon C."/>
            <person name="Hayashizaki Y."/>
            <person name="Haussler D."/>
            <person name="Hermjakob H."/>
            <person name="Hokamp K."/>
            <person name="Jang W."/>
            <person name="Johnson L.S."/>
            <person name="Jones T.A."/>
            <person name="Kasif S."/>
            <person name="Kaspryzk A."/>
            <person name="Kennedy S."/>
            <person name="Kent W.J."/>
            <person name="Kitts P."/>
            <person name="Koonin E.V."/>
            <person name="Korf I."/>
            <person name="Kulp D."/>
            <person name="Lancet D."/>
            <person name="Lowe T.M."/>
            <person name="McLysaght A."/>
            <person name="Mikkelsen T."/>
            <person name="Moran J.V."/>
            <person name="Mulder N."/>
            <person name="Pollara V.J."/>
            <person name="Ponting C.P."/>
            <person name="Schuler G."/>
            <person name="Schultz J."/>
            <person name="Slater G."/>
            <person name="Smit A.F."/>
            <person name="Stupka E."/>
            <person name="Szustakowski J."/>
            <person name="Thierry-Mieg D."/>
            <person name="Thierry-Mieg J."/>
            <person name="Wagner L."/>
            <person name="Wallis J."/>
            <person name="Wheeler R."/>
            <person name="Williams A."/>
            <person name="Wolf Y.I."/>
            <person name="Wolfe K.H."/>
            <person name="Yang S.P."/>
            <person name="Yeh R.F."/>
            <person name="Collins F."/>
            <person name="Guyer M.S."/>
            <person name="Peterson J."/>
            <person name="Felsenfeld A."/>
            <person name="Wetterstrand K.A."/>
            <person name="Patrinos A."/>
            <person name="Morgan M.J."/>
            <person name="de Jong P."/>
            <person name="Catanese J.J."/>
            <person name="Osoegawa K."/>
            <person name="Shizuya H."/>
            <person name="Choi S."/>
            <person name="Chen Y.J."/>
        </authorList>
    </citation>
    <scope>NUCLEOTIDE SEQUENCE [LARGE SCALE GENOMIC DNA]</scope>
</reference>
<sequence length="39" mass="4575">MGRGSGTFERLLDRFCIRERRCGQSWSCPPRGASCWRQQ</sequence>
<dbReference type="GeneTree" id="ENSGT00940000158297"/>
<evidence type="ECO:0000313" key="1">
    <source>
        <dbReference type="Ensembl" id="ENSP00000503359.1"/>
    </source>
</evidence>
<proteinExistence type="evidence at protein level"/>
<keyword evidence="3" id="KW-1267">Proteomics identification</keyword>
<dbReference type="Ensembl" id="ENST00000679170.1">
    <property type="protein sequence ID" value="ENSP00000503359.1"/>
    <property type="gene ID" value="ENSG00000185359.15"/>
</dbReference>
<dbReference type="OpenTargets" id="ENSG00000185359"/>
<reference evidence="1 2" key="3">
    <citation type="journal article" date="2006" name="Nature">
        <title>DNA sequence of human chromosome 17 and analysis of rearrangement in the human lineage.</title>
        <authorList>
            <person name="Zody M.C."/>
            <person name="Garber M."/>
            <person name="Adams D.J."/>
            <person name="Sharpe T."/>
            <person name="Harrow J."/>
            <person name="Lupski J.R."/>
            <person name="Nicholson C."/>
            <person name="Searle S.M."/>
            <person name="Wilming L."/>
            <person name="Young S.K."/>
            <person name="Abouelleil A."/>
            <person name="Allen N.R."/>
            <person name="Bi W."/>
            <person name="Bloom T."/>
            <person name="Borowsky M.L."/>
            <person name="Bugalter B.E."/>
            <person name="Butler J."/>
            <person name="Chang J.L."/>
            <person name="Chen C.K."/>
            <person name="Cook A."/>
            <person name="Corum B."/>
            <person name="Cuomo C.A."/>
            <person name="de Jong P.J."/>
            <person name="DeCaprio D."/>
            <person name="Dewar K."/>
            <person name="FitzGerald M."/>
            <person name="Gilbert J."/>
            <person name="Gibson R."/>
            <person name="Gnerre S."/>
            <person name="Goldstein S."/>
            <person name="Grafham D.V."/>
            <person name="Grocock R."/>
            <person name="Hafez N."/>
            <person name="Hagopian D.S."/>
            <person name="Hart E."/>
            <person name="Norman C.H."/>
            <person name="Humphray S."/>
            <person name="Jaffe D.B."/>
            <person name="Jones M."/>
            <person name="Kamal M."/>
            <person name="Khodiyar V.K."/>
            <person name="LaButti K."/>
            <person name="Laird G."/>
            <person name="Lehoczky J."/>
            <person name="Liu X."/>
            <person name="Lokyitsang T."/>
            <person name="Loveland J."/>
            <person name="Lui A."/>
            <person name="Macdonald P."/>
            <person name="Major J.E."/>
            <person name="Matthews L."/>
            <person name="Mauceli E."/>
            <person name="McCarroll S.A."/>
            <person name="Mihalev A.H."/>
            <person name="Mudge J."/>
            <person name="Nguyen C."/>
            <person name="Nicol R."/>
            <person name="O'Leary S.B."/>
            <person name="Osoegawa K."/>
            <person name="Schwartz D.C."/>
            <person name="Shaw-Smith C."/>
            <person name="Stankiewicz P."/>
            <person name="Steward C."/>
            <person name="Swarbreck D."/>
            <person name="Venkataraman V."/>
            <person name="Whittaker C.A."/>
            <person name="Yang X."/>
            <person name="Zimmer A.R."/>
            <person name="Bradley A."/>
            <person name="Hubbard T."/>
            <person name="Birren B.W."/>
            <person name="Rogers J."/>
            <person name="Lander E.S."/>
            <person name="Nusbaum C."/>
        </authorList>
    </citation>
    <scope>NUCLEOTIDE SEQUENCE [LARGE SCALE GENOMIC DNA]</scope>
</reference>
<dbReference type="Bgee" id="ENSG00000185359">
    <property type="expression patterns" value="Expressed in right uterine tube and 204 other cell types or tissues"/>
</dbReference>
<accession>A0A7I2V3E9</accession>
<dbReference type="EMBL" id="AC139530">
    <property type="status" value="NOT_ANNOTATED_CDS"/>
    <property type="molecule type" value="Genomic_DNA"/>
</dbReference>
<name>A0A7I2V3E9_HUMAN</name>
<organism evidence="1 2">
    <name type="scientific">Homo sapiens</name>
    <name type="common">Human</name>
    <dbReference type="NCBI Taxonomy" id="9606"/>
    <lineage>
        <taxon>Eukaryota</taxon>
        <taxon>Metazoa</taxon>
        <taxon>Chordata</taxon>
        <taxon>Craniata</taxon>
        <taxon>Vertebrata</taxon>
        <taxon>Euteleostomi</taxon>
        <taxon>Mammalia</taxon>
        <taxon>Eutheria</taxon>
        <taxon>Euarchontoglires</taxon>
        <taxon>Primates</taxon>
        <taxon>Haplorrhini</taxon>
        <taxon>Catarrhini</taxon>
        <taxon>Hominidae</taxon>
        <taxon>Homo</taxon>
    </lineage>
</organism>
<reference evidence="1 2" key="2">
    <citation type="journal article" date="2004" name="Nature">
        <title>Finishing the euchromatic sequence of the human genome.</title>
        <authorList>
            <consortium name="International Human Genome Sequencing Consortium"/>
        </authorList>
    </citation>
    <scope>NUCLEOTIDE SEQUENCE [LARGE SCALE GENOMIC DNA]</scope>
</reference>
<dbReference type="Ensembl" id="ENST00000679170.1">
    <property type="protein sequence ID" value="ENSP00000503359.1"/>
    <property type="gene ID" value="ENSG00000185359.14"/>
</dbReference>
<dbReference type="AlphaFoldDB" id="A0A7I2V3E9"/>
<evidence type="ECO:0007829" key="3">
    <source>
        <dbReference type="PeptideAtlas" id="A0A7I2V3E9"/>
    </source>
</evidence>
<protein>
    <submittedName>
        <fullName evidence="1">Hepatocyte growth factor-regulated tyrosine kinase substrate</fullName>
    </submittedName>
</protein>
<reference evidence="1" key="5">
    <citation type="submission" date="2025-09" db="UniProtKB">
        <authorList>
            <consortium name="Ensembl"/>
        </authorList>
    </citation>
    <scope>IDENTIFICATION</scope>
</reference>
<dbReference type="Proteomes" id="UP000005640">
    <property type="component" value="Chromosome 17"/>
</dbReference>
<evidence type="ECO:0000313" key="2">
    <source>
        <dbReference type="Proteomes" id="UP000005640"/>
    </source>
</evidence>
<dbReference type="OrthoDB" id="957735at2759"/>
<keyword evidence="2" id="KW-1185">Reference proteome</keyword>
<dbReference type="HGNC" id="HGNC:4897">
    <property type="gene designation" value="HGS"/>
</dbReference>
<gene>
    <name evidence="1" type="primary">HGS</name>
</gene>